<keyword evidence="2" id="KW-1185">Reference proteome</keyword>
<organism evidence="1 2">
    <name type="scientific">Xanthomonas cissicola</name>
    <dbReference type="NCBI Taxonomy" id="86186"/>
    <lineage>
        <taxon>Bacteria</taxon>
        <taxon>Pseudomonadati</taxon>
        <taxon>Pseudomonadota</taxon>
        <taxon>Gammaproteobacteria</taxon>
        <taxon>Lysobacterales</taxon>
        <taxon>Lysobacteraceae</taxon>
        <taxon>Xanthomonas</taxon>
    </lineage>
</organism>
<sequence length="68" mass="7927">MQHRQLLQGIAGRRIHIDHHYIRLLALHGMQQCTDRGHVIEHLVAGARQWLAQFADRLFGIVDQQNTH</sequence>
<dbReference type="Proteomes" id="UP000190018">
    <property type="component" value="Unassembled WGS sequence"/>
</dbReference>
<reference evidence="1 2" key="1">
    <citation type="submission" date="2015-12" db="EMBL/GenBank/DDBJ databases">
        <authorList>
            <person name="Bansal K."/>
            <person name="Midha S."/>
            <person name="Patil P.B."/>
        </authorList>
    </citation>
    <scope>NUCLEOTIDE SEQUENCE [LARGE SCALE GENOMIC DNA]</scope>
    <source>
        <strain evidence="1 2">LMG21719</strain>
    </source>
</reference>
<protein>
    <submittedName>
        <fullName evidence="1">Uncharacterized protein</fullName>
    </submittedName>
</protein>
<evidence type="ECO:0000313" key="2">
    <source>
        <dbReference type="Proteomes" id="UP000190018"/>
    </source>
</evidence>
<dbReference type="EMBL" id="LOJT01000275">
    <property type="protein sequence ID" value="OOW59597.1"/>
    <property type="molecule type" value="Genomic_DNA"/>
</dbReference>
<comment type="caution">
    <text evidence="1">The sequence shown here is derived from an EMBL/GenBank/DDBJ whole genome shotgun (WGS) entry which is preliminary data.</text>
</comment>
<accession>A0ABX3LZJ3</accession>
<gene>
    <name evidence="1" type="ORF">Xant_11200</name>
</gene>
<proteinExistence type="predicted"/>
<name>A0ABX3LZJ3_9XANT</name>
<evidence type="ECO:0000313" key="1">
    <source>
        <dbReference type="EMBL" id="OOW59597.1"/>
    </source>
</evidence>